<dbReference type="AlphaFoldDB" id="A0A9N9I8J7"/>
<dbReference type="CDD" id="cd01949">
    <property type="entry name" value="GGDEF"/>
    <property type="match status" value="1"/>
</dbReference>
<dbReference type="GO" id="GO:0043709">
    <property type="term" value="P:cell adhesion involved in single-species biofilm formation"/>
    <property type="evidence" value="ECO:0007669"/>
    <property type="project" value="TreeGrafter"/>
</dbReference>
<dbReference type="SMART" id="SM00267">
    <property type="entry name" value="GGDEF"/>
    <property type="match status" value="1"/>
</dbReference>
<dbReference type="GO" id="GO:0052621">
    <property type="term" value="F:diguanylate cyclase activity"/>
    <property type="evidence" value="ECO:0007669"/>
    <property type="project" value="TreeGrafter"/>
</dbReference>
<dbReference type="EMBL" id="CAJVPV010023534">
    <property type="protein sequence ID" value="CAG8723998.1"/>
    <property type="molecule type" value="Genomic_DNA"/>
</dbReference>
<dbReference type="Gene3D" id="3.30.70.270">
    <property type="match status" value="1"/>
</dbReference>
<dbReference type="PANTHER" id="PTHR45138">
    <property type="entry name" value="REGULATORY COMPONENTS OF SENSORY TRANSDUCTION SYSTEM"/>
    <property type="match status" value="1"/>
</dbReference>
<dbReference type="SUPFAM" id="SSF55073">
    <property type="entry name" value="Nucleotide cyclase"/>
    <property type="match status" value="1"/>
</dbReference>
<dbReference type="InterPro" id="IPR029787">
    <property type="entry name" value="Nucleotide_cyclase"/>
</dbReference>
<dbReference type="NCBIfam" id="TIGR00254">
    <property type="entry name" value="GGDEF"/>
    <property type="match status" value="1"/>
</dbReference>
<sequence>MESKIKIEDYTKGSSKKDLAVKINKKLQDSIWNFLLIDVDDLKKINTAHGQSGGDDALNKLRTIMEVFLTKYFRLKNLDPKRDIIPARYGGDEFIIVINAENIDGLKFAKTLRAYVEKFFEFREEKHTVSIGFSSSANEQTFNDLYYSASKGLTLAKSNGKNRVEVLRLNESEDSLTTILRRRNDLKKQWEECNKKKELILKEDNLLKKKLVAIYYRGLSDESVSSHAKEKNPRTYLQSIHQTRILEHGSSSTLLIHILTSELDVEKLVMPSTSPNQIRTLTSSVTLLPTPQSQGITPKLPITLRKRKDTMQIEEETNHDLMLHPHLPNAT</sequence>
<gene>
    <name evidence="2" type="ORF">AMORRO_LOCUS13525</name>
</gene>
<dbReference type="Proteomes" id="UP000789342">
    <property type="component" value="Unassembled WGS sequence"/>
</dbReference>
<protein>
    <submittedName>
        <fullName evidence="2">15378_t:CDS:1</fullName>
    </submittedName>
</protein>
<name>A0A9N9I8J7_9GLOM</name>
<reference evidence="2" key="1">
    <citation type="submission" date="2021-06" db="EMBL/GenBank/DDBJ databases">
        <authorList>
            <person name="Kallberg Y."/>
            <person name="Tangrot J."/>
            <person name="Rosling A."/>
        </authorList>
    </citation>
    <scope>NUCLEOTIDE SEQUENCE</scope>
    <source>
        <strain evidence="2">CL551</strain>
    </source>
</reference>
<dbReference type="GO" id="GO:0005886">
    <property type="term" value="C:plasma membrane"/>
    <property type="evidence" value="ECO:0007669"/>
    <property type="project" value="TreeGrafter"/>
</dbReference>
<dbReference type="InterPro" id="IPR000160">
    <property type="entry name" value="GGDEF_dom"/>
</dbReference>
<evidence type="ECO:0000259" key="1">
    <source>
        <dbReference type="PROSITE" id="PS50887"/>
    </source>
</evidence>
<dbReference type="InterPro" id="IPR050469">
    <property type="entry name" value="Diguanylate_Cyclase"/>
</dbReference>
<evidence type="ECO:0000313" key="2">
    <source>
        <dbReference type="EMBL" id="CAG8723998.1"/>
    </source>
</evidence>
<comment type="caution">
    <text evidence="2">The sequence shown here is derived from an EMBL/GenBank/DDBJ whole genome shotgun (WGS) entry which is preliminary data.</text>
</comment>
<feature type="non-terminal residue" evidence="2">
    <location>
        <position position="331"/>
    </location>
</feature>
<proteinExistence type="predicted"/>
<dbReference type="Pfam" id="PF00990">
    <property type="entry name" value="GGDEF"/>
    <property type="match status" value="1"/>
</dbReference>
<feature type="domain" description="GGDEF" evidence="1">
    <location>
        <begin position="30"/>
        <end position="169"/>
    </location>
</feature>
<evidence type="ECO:0000313" key="3">
    <source>
        <dbReference type="Proteomes" id="UP000789342"/>
    </source>
</evidence>
<dbReference type="InterPro" id="IPR043128">
    <property type="entry name" value="Rev_trsase/Diguanyl_cyclase"/>
</dbReference>
<accession>A0A9N9I8J7</accession>
<keyword evidence="3" id="KW-1185">Reference proteome</keyword>
<dbReference type="PROSITE" id="PS50887">
    <property type="entry name" value="GGDEF"/>
    <property type="match status" value="1"/>
</dbReference>
<dbReference type="PANTHER" id="PTHR45138:SF9">
    <property type="entry name" value="DIGUANYLATE CYCLASE DGCM-RELATED"/>
    <property type="match status" value="1"/>
</dbReference>
<organism evidence="2 3">
    <name type="scientific">Acaulospora morrowiae</name>
    <dbReference type="NCBI Taxonomy" id="94023"/>
    <lineage>
        <taxon>Eukaryota</taxon>
        <taxon>Fungi</taxon>
        <taxon>Fungi incertae sedis</taxon>
        <taxon>Mucoromycota</taxon>
        <taxon>Glomeromycotina</taxon>
        <taxon>Glomeromycetes</taxon>
        <taxon>Diversisporales</taxon>
        <taxon>Acaulosporaceae</taxon>
        <taxon>Acaulospora</taxon>
    </lineage>
</organism>